<dbReference type="GO" id="GO:0016757">
    <property type="term" value="F:glycosyltransferase activity"/>
    <property type="evidence" value="ECO:0007669"/>
    <property type="project" value="UniProtKB-KW"/>
</dbReference>
<dbReference type="InterPro" id="IPR029057">
    <property type="entry name" value="PRTase-like"/>
</dbReference>
<dbReference type="AlphaFoldDB" id="A0A385Z2S0"/>
<dbReference type="OrthoDB" id="9810066at2"/>
<dbReference type="InterPro" id="IPR000836">
    <property type="entry name" value="PRTase_dom"/>
</dbReference>
<gene>
    <name evidence="2" type="ORF">D3880_10525</name>
</gene>
<dbReference type="EMBL" id="CP032419">
    <property type="protein sequence ID" value="AYC32790.1"/>
    <property type="molecule type" value="Genomic_DNA"/>
</dbReference>
<evidence type="ECO:0000313" key="2">
    <source>
        <dbReference type="EMBL" id="AYC32790.1"/>
    </source>
</evidence>
<dbReference type="RefSeq" id="WP_119893410.1">
    <property type="nucleotide sequence ID" value="NZ_CP032419.1"/>
</dbReference>
<keyword evidence="2" id="KW-0328">Glycosyltransferase</keyword>
<organism evidence="2 3">
    <name type="scientific">Pseudomonas cavernae</name>
    <dbReference type="NCBI Taxonomy" id="2320867"/>
    <lineage>
        <taxon>Bacteria</taxon>
        <taxon>Pseudomonadati</taxon>
        <taxon>Pseudomonadota</taxon>
        <taxon>Gammaproteobacteria</taxon>
        <taxon>Pseudomonadales</taxon>
        <taxon>Pseudomonadaceae</taxon>
        <taxon>Pseudomonas</taxon>
    </lineage>
</organism>
<protein>
    <submittedName>
        <fullName evidence="2">Phosphoribosyltransferase</fullName>
    </submittedName>
</protein>
<feature type="domain" description="Phosphoribosyltransferase" evidence="1">
    <location>
        <begin position="17"/>
        <end position="168"/>
    </location>
</feature>
<name>A0A385Z2S0_9PSED</name>
<keyword evidence="3" id="KW-1185">Reference proteome</keyword>
<reference evidence="3" key="1">
    <citation type="submission" date="2018-09" db="EMBL/GenBank/DDBJ databases">
        <authorList>
            <person name="Zhu H."/>
        </authorList>
    </citation>
    <scope>NUCLEOTIDE SEQUENCE [LARGE SCALE GENOMIC DNA]</scope>
    <source>
        <strain evidence="3">K2W31S-8</strain>
    </source>
</reference>
<keyword evidence="2" id="KW-0808">Transferase</keyword>
<dbReference type="SUPFAM" id="SSF53271">
    <property type="entry name" value="PRTase-like"/>
    <property type="match status" value="1"/>
</dbReference>
<dbReference type="Proteomes" id="UP000265560">
    <property type="component" value="Chromosome"/>
</dbReference>
<dbReference type="KEGG" id="pcav:D3880_10525"/>
<dbReference type="CDD" id="cd06223">
    <property type="entry name" value="PRTases_typeI"/>
    <property type="match status" value="1"/>
</dbReference>
<accession>A0A385Z2S0</accession>
<dbReference type="Gene3D" id="3.40.50.2020">
    <property type="match status" value="1"/>
</dbReference>
<sequence>MKWDIPFRDRVEAGQTLAAALAAWREQADVLVLALPRGGVPVAYEIASALALRLDLMLVRKLGTPGHKELAMGAIASGGVQVLNDDVIRHLHIPPAAIDAAVQEEVLELQRRDLAYRGERPAPAVAGQRVILVDDGLATGATMRAAIAAVRQQAPARIVVAVPVAPVETLAMLRPLVDQLICPLAPEPFFSIGQWYLDFAQTTDEEVKTLLSQAWRRELRDAAQ</sequence>
<evidence type="ECO:0000313" key="3">
    <source>
        <dbReference type="Proteomes" id="UP000265560"/>
    </source>
</evidence>
<dbReference type="Gene3D" id="3.30.1310.20">
    <property type="entry name" value="PRTase-like"/>
    <property type="match status" value="1"/>
</dbReference>
<dbReference type="Pfam" id="PF00156">
    <property type="entry name" value="Pribosyltran"/>
    <property type="match status" value="1"/>
</dbReference>
<proteinExistence type="predicted"/>
<evidence type="ECO:0000259" key="1">
    <source>
        <dbReference type="Pfam" id="PF00156"/>
    </source>
</evidence>